<protein>
    <submittedName>
        <fullName evidence="2">5000_t:CDS:1</fullName>
    </submittedName>
</protein>
<feature type="compositionally biased region" description="Acidic residues" evidence="1">
    <location>
        <begin position="88"/>
        <end position="97"/>
    </location>
</feature>
<sequence length="109" mass="12417">KDSSESNNRKKPKYHHTNQAEETVSTEETLLQMMETTNPELNQAILMDAERIFIPNSGSEFSQDNLYNNTDKSIDIAAIKDQLKSPEIDIDSTEQMDTEPNQDGRILTE</sequence>
<feature type="non-terminal residue" evidence="2">
    <location>
        <position position="1"/>
    </location>
</feature>
<organism evidence="2 3">
    <name type="scientific">Dentiscutata erythropus</name>
    <dbReference type="NCBI Taxonomy" id="1348616"/>
    <lineage>
        <taxon>Eukaryota</taxon>
        <taxon>Fungi</taxon>
        <taxon>Fungi incertae sedis</taxon>
        <taxon>Mucoromycota</taxon>
        <taxon>Glomeromycotina</taxon>
        <taxon>Glomeromycetes</taxon>
        <taxon>Diversisporales</taxon>
        <taxon>Gigasporaceae</taxon>
        <taxon>Dentiscutata</taxon>
    </lineage>
</organism>
<evidence type="ECO:0000313" key="2">
    <source>
        <dbReference type="EMBL" id="CAG8785231.1"/>
    </source>
</evidence>
<keyword evidence="3" id="KW-1185">Reference proteome</keyword>
<name>A0A9N9JJ83_9GLOM</name>
<feature type="region of interest" description="Disordered" evidence="1">
    <location>
        <begin position="85"/>
        <end position="109"/>
    </location>
</feature>
<dbReference type="EMBL" id="CAJVPY010023548">
    <property type="protein sequence ID" value="CAG8785231.1"/>
    <property type="molecule type" value="Genomic_DNA"/>
</dbReference>
<comment type="caution">
    <text evidence="2">The sequence shown here is derived from an EMBL/GenBank/DDBJ whole genome shotgun (WGS) entry which is preliminary data.</text>
</comment>
<dbReference type="AlphaFoldDB" id="A0A9N9JJ83"/>
<evidence type="ECO:0000313" key="3">
    <source>
        <dbReference type="Proteomes" id="UP000789405"/>
    </source>
</evidence>
<evidence type="ECO:0000256" key="1">
    <source>
        <dbReference type="SAM" id="MobiDB-lite"/>
    </source>
</evidence>
<proteinExistence type="predicted"/>
<reference evidence="2" key="1">
    <citation type="submission" date="2021-06" db="EMBL/GenBank/DDBJ databases">
        <authorList>
            <person name="Kallberg Y."/>
            <person name="Tangrot J."/>
            <person name="Rosling A."/>
        </authorList>
    </citation>
    <scope>NUCLEOTIDE SEQUENCE</scope>
    <source>
        <strain evidence="2">MA453B</strain>
    </source>
</reference>
<feature type="region of interest" description="Disordered" evidence="1">
    <location>
        <begin position="1"/>
        <end position="26"/>
    </location>
</feature>
<gene>
    <name evidence="2" type="ORF">DERYTH_LOCUS20261</name>
</gene>
<accession>A0A9N9JJ83</accession>
<dbReference type="Proteomes" id="UP000789405">
    <property type="component" value="Unassembled WGS sequence"/>
</dbReference>